<keyword evidence="2" id="KW-1133">Transmembrane helix</keyword>
<dbReference type="AlphaFoldDB" id="A0AAD4N7H9"/>
<dbReference type="Proteomes" id="UP001201812">
    <property type="component" value="Unassembled WGS sequence"/>
</dbReference>
<keyword evidence="2" id="KW-0472">Membrane</keyword>
<accession>A0AAD4N7H9</accession>
<organism evidence="3 4">
    <name type="scientific">Ditylenchus destructor</name>
    <dbReference type="NCBI Taxonomy" id="166010"/>
    <lineage>
        <taxon>Eukaryota</taxon>
        <taxon>Metazoa</taxon>
        <taxon>Ecdysozoa</taxon>
        <taxon>Nematoda</taxon>
        <taxon>Chromadorea</taxon>
        <taxon>Rhabditida</taxon>
        <taxon>Tylenchina</taxon>
        <taxon>Tylenchomorpha</taxon>
        <taxon>Sphaerularioidea</taxon>
        <taxon>Anguinidae</taxon>
        <taxon>Anguininae</taxon>
        <taxon>Ditylenchus</taxon>
    </lineage>
</organism>
<evidence type="ECO:0000313" key="4">
    <source>
        <dbReference type="Proteomes" id="UP001201812"/>
    </source>
</evidence>
<proteinExistence type="predicted"/>
<evidence type="ECO:0000313" key="3">
    <source>
        <dbReference type="EMBL" id="KAI1719999.1"/>
    </source>
</evidence>
<feature type="transmembrane region" description="Helical" evidence="2">
    <location>
        <begin position="12"/>
        <end position="36"/>
    </location>
</feature>
<feature type="compositionally biased region" description="Polar residues" evidence="1">
    <location>
        <begin position="98"/>
        <end position="110"/>
    </location>
</feature>
<evidence type="ECO:0000256" key="2">
    <source>
        <dbReference type="SAM" id="Phobius"/>
    </source>
</evidence>
<keyword evidence="4" id="KW-1185">Reference proteome</keyword>
<keyword evidence="2" id="KW-0812">Transmembrane</keyword>
<comment type="caution">
    <text evidence="3">The sequence shown here is derived from an EMBL/GenBank/DDBJ whole genome shotgun (WGS) entry which is preliminary data.</text>
</comment>
<feature type="region of interest" description="Disordered" evidence="1">
    <location>
        <begin position="96"/>
        <end position="117"/>
    </location>
</feature>
<dbReference type="EMBL" id="JAKKPZ010000006">
    <property type="protein sequence ID" value="KAI1719999.1"/>
    <property type="molecule type" value="Genomic_DNA"/>
</dbReference>
<reference evidence="3" key="1">
    <citation type="submission" date="2022-01" db="EMBL/GenBank/DDBJ databases">
        <title>Genome Sequence Resource for Two Populations of Ditylenchus destructor, the Migratory Endoparasitic Phytonematode.</title>
        <authorList>
            <person name="Zhang H."/>
            <person name="Lin R."/>
            <person name="Xie B."/>
        </authorList>
    </citation>
    <scope>NUCLEOTIDE SEQUENCE</scope>
    <source>
        <strain evidence="3">BazhouSP</strain>
    </source>
</reference>
<protein>
    <submittedName>
        <fullName evidence="3">Uncharacterized protein</fullName>
    </submittedName>
</protein>
<evidence type="ECO:0000256" key="1">
    <source>
        <dbReference type="SAM" id="MobiDB-lite"/>
    </source>
</evidence>
<sequence length="323" mass="36573">MDPTRSFDVLNAAKFMLVFGIFEGALCQAWSVWIFMSLTFFVSTVTNASQNVTTYLASQFSGVLPSRATTDHHRWKRERAFDLLRIETDLELTEENSRTGISGRSQPSRQLSRRDEALNDERCQKRCNDRLRSGLDMVKAHSAFGSVGVPSVMDQLDLQMFCRLDAAHDRCLRDCGYEIQFNMRDYVCRDRYEEMVANLPCYEKSAAQLKRHCGVKRCGPYAELEISLVGFGQRCRHLLCDLGCIQGVLLANCGRSAGTRATQFLIDYSRAQVSTWIKDMAKNMQQSISQIIPSSCSRLYCDHFAAKNCTDSVVILQSSQGRV</sequence>
<gene>
    <name evidence="3" type="ORF">DdX_05366</name>
</gene>
<name>A0AAD4N7H9_9BILA</name>